<dbReference type="PaxDb" id="4113-PGSC0003DMT400061899"/>
<proteinExistence type="predicted"/>
<protein>
    <submittedName>
        <fullName evidence="2">Uncharacterized protein</fullName>
    </submittedName>
</protein>
<name>M1C880_SOLTU</name>
<feature type="region of interest" description="Disordered" evidence="1">
    <location>
        <begin position="25"/>
        <end position="51"/>
    </location>
</feature>
<dbReference type="Proteomes" id="UP000011115">
    <property type="component" value="Unassembled WGS sequence"/>
</dbReference>
<evidence type="ECO:0000313" key="3">
    <source>
        <dbReference type="Proteomes" id="UP000011115"/>
    </source>
</evidence>
<keyword evidence="3" id="KW-1185">Reference proteome</keyword>
<reference evidence="2" key="2">
    <citation type="submission" date="2015-06" db="UniProtKB">
        <authorList>
            <consortium name="EnsemblPlants"/>
        </authorList>
    </citation>
    <scope>IDENTIFICATION</scope>
    <source>
        <strain evidence="2">DM1-3 516 R44</strain>
    </source>
</reference>
<reference evidence="3" key="1">
    <citation type="journal article" date="2011" name="Nature">
        <title>Genome sequence and analysis of the tuber crop potato.</title>
        <authorList>
            <consortium name="The Potato Genome Sequencing Consortium"/>
        </authorList>
    </citation>
    <scope>NUCLEOTIDE SEQUENCE [LARGE SCALE GENOMIC DNA]</scope>
    <source>
        <strain evidence="3">cv. DM1-3 516 R44</strain>
    </source>
</reference>
<dbReference type="InParanoid" id="M1C880"/>
<dbReference type="AlphaFoldDB" id="M1C880"/>
<feature type="compositionally biased region" description="Basic and acidic residues" evidence="1">
    <location>
        <begin position="37"/>
        <end position="51"/>
    </location>
</feature>
<dbReference type="EnsemblPlants" id="PGSC0003DMT400061899">
    <property type="protein sequence ID" value="PGSC0003DMT400061899"/>
    <property type="gene ID" value="PGSC0003DMG400024086"/>
</dbReference>
<accession>M1C880</accession>
<evidence type="ECO:0000256" key="1">
    <source>
        <dbReference type="SAM" id="MobiDB-lite"/>
    </source>
</evidence>
<evidence type="ECO:0000313" key="2">
    <source>
        <dbReference type="EnsemblPlants" id="PGSC0003DMT400061899"/>
    </source>
</evidence>
<dbReference type="Gramene" id="PGSC0003DMT400061899">
    <property type="protein sequence ID" value="PGSC0003DMT400061899"/>
    <property type="gene ID" value="PGSC0003DMG400024086"/>
</dbReference>
<sequence length="51" mass="6195">MVRKCEEEMDRCLEAVKKRERLAMTGMRRGRGSPNKYWEEMIRQDKGHDPR</sequence>
<dbReference type="HOGENOM" id="CLU_3110186_0_0_1"/>
<organism evidence="2 3">
    <name type="scientific">Solanum tuberosum</name>
    <name type="common">Potato</name>
    <dbReference type="NCBI Taxonomy" id="4113"/>
    <lineage>
        <taxon>Eukaryota</taxon>
        <taxon>Viridiplantae</taxon>
        <taxon>Streptophyta</taxon>
        <taxon>Embryophyta</taxon>
        <taxon>Tracheophyta</taxon>
        <taxon>Spermatophyta</taxon>
        <taxon>Magnoliopsida</taxon>
        <taxon>eudicotyledons</taxon>
        <taxon>Gunneridae</taxon>
        <taxon>Pentapetalae</taxon>
        <taxon>asterids</taxon>
        <taxon>lamiids</taxon>
        <taxon>Solanales</taxon>
        <taxon>Solanaceae</taxon>
        <taxon>Solanoideae</taxon>
        <taxon>Solaneae</taxon>
        <taxon>Solanum</taxon>
    </lineage>
</organism>